<dbReference type="STRING" id="913774.A0A0C3CWR9"/>
<evidence type="ECO:0000259" key="2">
    <source>
        <dbReference type="PROSITE" id="PS50048"/>
    </source>
</evidence>
<dbReference type="Gene3D" id="4.10.240.10">
    <property type="entry name" value="Zn(2)-C6 fungal-type DNA-binding domain"/>
    <property type="match status" value="1"/>
</dbReference>
<dbReference type="PROSITE" id="PS50048">
    <property type="entry name" value="ZN2_CY6_FUNGAL_2"/>
    <property type="match status" value="1"/>
</dbReference>
<dbReference type="HOGENOM" id="CLU_024934_9_3_1"/>
<dbReference type="InterPro" id="IPR001138">
    <property type="entry name" value="Zn2Cys6_DnaBD"/>
</dbReference>
<proteinExistence type="predicted"/>
<protein>
    <recommendedName>
        <fullName evidence="2">Zn(2)-C6 fungal-type domain-containing protein</fullName>
    </recommendedName>
</protein>
<dbReference type="Pfam" id="PF00172">
    <property type="entry name" value="Zn_clus"/>
    <property type="match status" value="1"/>
</dbReference>
<dbReference type="AlphaFoldDB" id="A0A0C3CWR9"/>
<dbReference type="EMBL" id="KN832873">
    <property type="protein sequence ID" value="KIN03459.1"/>
    <property type="molecule type" value="Genomic_DNA"/>
</dbReference>
<dbReference type="OrthoDB" id="416217at2759"/>
<name>A0A0C3CWR9_OIDMZ</name>
<dbReference type="SUPFAM" id="SSF57701">
    <property type="entry name" value="Zn2/Cys6 DNA-binding domain"/>
    <property type="match status" value="1"/>
</dbReference>
<evidence type="ECO:0000313" key="4">
    <source>
        <dbReference type="Proteomes" id="UP000054321"/>
    </source>
</evidence>
<reference evidence="4" key="2">
    <citation type="submission" date="2015-01" db="EMBL/GenBank/DDBJ databases">
        <title>Evolutionary Origins and Diversification of the Mycorrhizal Mutualists.</title>
        <authorList>
            <consortium name="DOE Joint Genome Institute"/>
            <consortium name="Mycorrhizal Genomics Consortium"/>
            <person name="Kohler A."/>
            <person name="Kuo A."/>
            <person name="Nagy L.G."/>
            <person name="Floudas D."/>
            <person name="Copeland A."/>
            <person name="Barry K.W."/>
            <person name="Cichocki N."/>
            <person name="Veneault-Fourrey C."/>
            <person name="LaButti K."/>
            <person name="Lindquist E.A."/>
            <person name="Lipzen A."/>
            <person name="Lundell T."/>
            <person name="Morin E."/>
            <person name="Murat C."/>
            <person name="Riley R."/>
            <person name="Ohm R."/>
            <person name="Sun H."/>
            <person name="Tunlid A."/>
            <person name="Henrissat B."/>
            <person name="Grigoriev I.V."/>
            <person name="Hibbett D.S."/>
            <person name="Martin F."/>
        </authorList>
    </citation>
    <scope>NUCLEOTIDE SEQUENCE [LARGE SCALE GENOMIC DNA]</scope>
    <source>
        <strain evidence="4">Zn</strain>
    </source>
</reference>
<gene>
    <name evidence="3" type="ORF">OIDMADRAFT_177659</name>
</gene>
<dbReference type="Proteomes" id="UP000054321">
    <property type="component" value="Unassembled WGS sequence"/>
</dbReference>
<dbReference type="PANTHER" id="PTHR47784:SF9">
    <property type="entry name" value="ZN(II)2CYS6 TRANSCRIPTION FACTOR (EUROFUNG)"/>
    <property type="match status" value="1"/>
</dbReference>
<dbReference type="GO" id="GO:0008270">
    <property type="term" value="F:zinc ion binding"/>
    <property type="evidence" value="ECO:0007669"/>
    <property type="project" value="InterPro"/>
</dbReference>
<dbReference type="PANTHER" id="PTHR47784">
    <property type="entry name" value="STEROL UPTAKE CONTROL PROTEIN 2"/>
    <property type="match status" value="1"/>
</dbReference>
<keyword evidence="4" id="KW-1185">Reference proteome</keyword>
<dbReference type="CDD" id="cd00067">
    <property type="entry name" value="GAL4"/>
    <property type="match status" value="1"/>
</dbReference>
<accession>A0A0C3CWR9</accession>
<dbReference type="InterPro" id="IPR053157">
    <property type="entry name" value="Sterol_Uptake_Regulator"/>
</dbReference>
<dbReference type="InParanoid" id="A0A0C3CWR9"/>
<evidence type="ECO:0000313" key="3">
    <source>
        <dbReference type="EMBL" id="KIN03459.1"/>
    </source>
</evidence>
<organism evidence="3 4">
    <name type="scientific">Oidiodendron maius (strain Zn)</name>
    <dbReference type="NCBI Taxonomy" id="913774"/>
    <lineage>
        <taxon>Eukaryota</taxon>
        <taxon>Fungi</taxon>
        <taxon>Dikarya</taxon>
        <taxon>Ascomycota</taxon>
        <taxon>Pezizomycotina</taxon>
        <taxon>Leotiomycetes</taxon>
        <taxon>Leotiomycetes incertae sedis</taxon>
        <taxon>Myxotrichaceae</taxon>
        <taxon>Oidiodendron</taxon>
    </lineage>
</organism>
<dbReference type="InterPro" id="IPR036864">
    <property type="entry name" value="Zn2-C6_fun-type_DNA-bd_sf"/>
</dbReference>
<sequence length="424" mass="47722">MASWVVYPSQLSQPPDFTDASNTNTRRQHSKSRKGCIVCKTRHIKCDETKPACRQCVDYGWQCSYSITGLQAAAGGPQQRNAHGHDASNDELFEQVWEKFQSLAELCTLGELSIQKASLRTLLSHFIGCEDEWLAAPTFQQILQQHGVQLGLRSEYLLHAILAVTASHLHYLDPTKSELKLIYGFHNSLSLRLYREKLNSIQPEDADALFACGAIHTIMVIRHTMLDAIASCEMHGGFDGLLLGLKSIKSFPAFHCPFHKENRMTNSQFHRHFPTCDFAPQWTLEVNQEVSKMTSHLTGLESHLCQLAGIGVFEDTYREPFQYLVLVGERGRHSNALDMLFSFSNQLKTHYLEALEDQAPVALLLMGYWLAMFSTIKQWWITKPAVSLCERFYVHLLGTLPATVQGREALLAPVAQAIGWGSKG</sequence>
<dbReference type="PROSITE" id="PS00463">
    <property type="entry name" value="ZN2_CY6_FUNGAL_1"/>
    <property type="match status" value="1"/>
</dbReference>
<keyword evidence="1" id="KW-0539">Nucleus</keyword>
<dbReference type="GO" id="GO:0001228">
    <property type="term" value="F:DNA-binding transcription activator activity, RNA polymerase II-specific"/>
    <property type="evidence" value="ECO:0007669"/>
    <property type="project" value="TreeGrafter"/>
</dbReference>
<dbReference type="SMART" id="SM00066">
    <property type="entry name" value="GAL4"/>
    <property type="match status" value="1"/>
</dbReference>
<reference evidence="3 4" key="1">
    <citation type="submission" date="2014-04" db="EMBL/GenBank/DDBJ databases">
        <authorList>
            <consortium name="DOE Joint Genome Institute"/>
            <person name="Kuo A."/>
            <person name="Martino E."/>
            <person name="Perotto S."/>
            <person name="Kohler A."/>
            <person name="Nagy L.G."/>
            <person name="Floudas D."/>
            <person name="Copeland A."/>
            <person name="Barry K.W."/>
            <person name="Cichocki N."/>
            <person name="Veneault-Fourrey C."/>
            <person name="LaButti K."/>
            <person name="Lindquist E.A."/>
            <person name="Lipzen A."/>
            <person name="Lundell T."/>
            <person name="Morin E."/>
            <person name="Murat C."/>
            <person name="Sun H."/>
            <person name="Tunlid A."/>
            <person name="Henrissat B."/>
            <person name="Grigoriev I.V."/>
            <person name="Hibbett D.S."/>
            <person name="Martin F."/>
            <person name="Nordberg H.P."/>
            <person name="Cantor M.N."/>
            <person name="Hua S.X."/>
        </authorList>
    </citation>
    <scope>NUCLEOTIDE SEQUENCE [LARGE SCALE GENOMIC DNA]</scope>
    <source>
        <strain evidence="3 4">Zn</strain>
    </source>
</reference>
<feature type="domain" description="Zn(2)-C6 fungal-type" evidence="2">
    <location>
        <begin position="35"/>
        <end position="65"/>
    </location>
</feature>
<evidence type="ECO:0000256" key="1">
    <source>
        <dbReference type="ARBA" id="ARBA00023242"/>
    </source>
</evidence>